<keyword evidence="2" id="KW-0479">Metal-binding</keyword>
<dbReference type="CDD" id="cd16016">
    <property type="entry name" value="AP-SPAP"/>
    <property type="match status" value="1"/>
</dbReference>
<dbReference type="PANTHER" id="PTHR10151">
    <property type="entry name" value="ECTONUCLEOTIDE PYROPHOSPHATASE/PHOSPHODIESTERASE"/>
    <property type="match status" value="1"/>
</dbReference>
<organism evidence="7 8">
    <name type="scientific">Prevotella brunnea</name>
    <dbReference type="NCBI Taxonomy" id="2508867"/>
    <lineage>
        <taxon>Bacteria</taxon>
        <taxon>Pseudomonadati</taxon>
        <taxon>Bacteroidota</taxon>
        <taxon>Bacteroidia</taxon>
        <taxon>Bacteroidales</taxon>
        <taxon>Prevotellaceae</taxon>
        <taxon>Prevotella</taxon>
    </lineage>
</organism>
<name>A0A5C8GLS1_9BACT</name>
<dbReference type="AlphaFoldDB" id="A0A5C8GLS1"/>
<dbReference type="Gene3D" id="3.40.720.10">
    <property type="entry name" value="Alkaline Phosphatase, subunit A"/>
    <property type="match status" value="3"/>
</dbReference>
<dbReference type="PANTHER" id="PTHR10151:SF120">
    <property type="entry name" value="BIS(5'-ADENOSYL)-TRIPHOSPHATASE"/>
    <property type="match status" value="1"/>
</dbReference>
<protein>
    <submittedName>
        <fullName evidence="7">Alkaline phosphatase family protein</fullName>
    </submittedName>
</protein>
<proteinExistence type="predicted"/>
<dbReference type="GO" id="GO:0004035">
    <property type="term" value="F:alkaline phosphatase activity"/>
    <property type="evidence" value="ECO:0007669"/>
    <property type="project" value="InterPro"/>
</dbReference>
<dbReference type="EMBL" id="SDIK01000021">
    <property type="protein sequence ID" value="TXJ62713.1"/>
    <property type="molecule type" value="Genomic_DNA"/>
</dbReference>
<evidence type="ECO:0000313" key="8">
    <source>
        <dbReference type="Proteomes" id="UP000321612"/>
    </source>
</evidence>
<accession>A0A5C8GLS1</accession>
<dbReference type="Pfam" id="PF01663">
    <property type="entry name" value="Phosphodiest"/>
    <property type="match status" value="1"/>
</dbReference>
<comment type="caution">
    <text evidence="7">The sequence shown here is derived from an EMBL/GenBank/DDBJ whole genome shotgun (WGS) entry which is preliminary data.</text>
</comment>
<keyword evidence="8" id="KW-1185">Reference proteome</keyword>
<feature type="signal peptide" evidence="6">
    <location>
        <begin position="1"/>
        <end position="19"/>
    </location>
</feature>
<feature type="binding site" evidence="5">
    <location>
        <position position="96"/>
    </location>
    <ligand>
        <name>substrate</name>
    </ligand>
</feature>
<dbReference type="InterPro" id="IPR017850">
    <property type="entry name" value="Alkaline_phosphatase_core_sf"/>
</dbReference>
<feature type="binding site" evidence="5">
    <location>
        <begin position="155"/>
        <end position="157"/>
    </location>
    <ligand>
        <name>substrate</name>
    </ligand>
</feature>
<dbReference type="RefSeq" id="WP_147785502.1">
    <property type="nucleotide sequence ID" value="NZ_SDIK01000021.1"/>
</dbReference>
<dbReference type="Gene3D" id="3.30.1360.150">
    <property type="match status" value="1"/>
</dbReference>
<gene>
    <name evidence="7" type="ORF">ETF27_03315</name>
</gene>
<dbReference type="SUPFAM" id="SSF53649">
    <property type="entry name" value="Alkaline phosphatase-like"/>
    <property type="match status" value="1"/>
</dbReference>
<dbReference type="InterPro" id="IPR026263">
    <property type="entry name" value="Alkaline_phosphatase_prok"/>
</dbReference>
<evidence type="ECO:0000256" key="1">
    <source>
        <dbReference type="ARBA" id="ARBA00022553"/>
    </source>
</evidence>
<sequence>MRKIFLFIAALFVFSTGCASDVQRPKLVIGIIVDQMRWDYLYYYYDKIGEGGFKRMMNEGFSYDNMNIQYTPTVTACGHSSVYTGSVPSITGIAGNNFYVNDKPVYCTQDDSVASIGSNGDTGKMSPHYLKVTTLGDQLRTATDFKSRVVSVSIKDRGAILPGGHTANAAYWYDVKNGKFITSSYYMKKLPTWVESFNKEKCINPKEDIRTSPKGNTLTVDMAIAVLRNEKLGQGETTDILAISFSSTDYVGHKYGTRGRITEETYRVLDRDLARLFQELDATVGRGNYLAFLTADHGAAHNADFMTEHHIPAGRLNYSALSKGINDICKIKAIKDIMDYRIYLDHNALKAAKMNEEQVKTTIINYLQAQPGIDYAVDFKNINVGFIPPAIKNRIIMGYYPKRSGDIQIIPSPGYYESQDGRKAPGTTHGVWNPYDTHIPFLLYGWNVKHGSSSEVTTISDIAPTICDMLHIQQPNGCIGRPLTSH</sequence>
<keyword evidence="3 6" id="KW-0732">Signal</keyword>
<feature type="chain" id="PRO_5023003922" evidence="6">
    <location>
        <begin position="20"/>
        <end position="486"/>
    </location>
</feature>
<evidence type="ECO:0000256" key="3">
    <source>
        <dbReference type="ARBA" id="ARBA00022729"/>
    </source>
</evidence>
<reference evidence="8" key="1">
    <citation type="submission" date="2019-05" db="EMBL/GenBank/DDBJ databases">
        <title>Prevotella brunnea sp. nov., isolated from a wound of a patient.</title>
        <authorList>
            <person name="Buhl M."/>
        </authorList>
    </citation>
    <scope>NUCLEOTIDE SEQUENCE [LARGE SCALE GENOMIC DNA]</scope>
    <source>
        <strain evidence="8">A2672</strain>
    </source>
</reference>
<dbReference type="GO" id="GO:0046872">
    <property type="term" value="F:metal ion binding"/>
    <property type="evidence" value="ECO:0007669"/>
    <property type="project" value="UniProtKB-KW"/>
</dbReference>
<dbReference type="PIRSF" id="PIRSF031924">
    <property type="entry name" value="Pi-irrepressible_AP"/>
    <property type="match status" value="1"/>
</dbReference>
<dbReference type="InterPro" id="IPR002591">
    <property type="entry name" value="Phosphodiest/P_Trfase"/>
</dbReference>
<evidence type="ECO:0000256" key="4">
    <source>
        <dbReference type="PIRSR" id="PIRSR031924-50"/>
    </source>
</evidence>
<dbReference type="PROSITE" id="PS51257">
    <property type="entry name" value="PROKAR_LIPOPROTEIN"/>
    <property type="match status" value="1"/>
</dbReference>
<evidence type="ECO:0000313" key="7">
    <source>
        <dbReference type="EMBL" id="TXJ62713.1"/>
    </source>
</evidence>
<feature type="active site" description="Phosphothreonine intermediate" evidence="4">
    <location>
        <position position="75"/>
    </location>
</feature>
<dbReference type="OrthoDB" id="9766127at2"/>
<evidence type="ECO:0000256" key="5">
    <source>
        <dbReference type="PIRSR" id="PIRSR031924-51"/>
    </source>
</evidence>
<dbReference type="Proteomes" id="UP000321612">
    <property type="component" value="Unassembled WGS sequence"/>
</dbReference>
<evidence type="ECO:0000256" key="2">
    <source>
        <dbReference type="ARBA" id="ARBA00022723"/>
    </source>
</evidence>
<evidence type="ECO:0000256" key="6">
    <source>
        <dbReference type="SAM" id="SignalP"/>
    </source>
</evidence>
<keyword evidence="1 4" id="KW-0597">Phosphoprotein</keyword>